<dbReference type="EMBL" id="JBEWLZ010000002">
    <property type="protein sequence ID" value="MET1489204.1"/>
    <property type="molecule type" value="Genomic_DNA"/>
</dbReference>
<accession>A0ABV2CMS4</accession>
<dbReference type="Pfam" id="PF01370">
    <property type="entry name" value="Epimerase"/>
    <property type="match status" value="1"/>
</dbReference>
<dbReference type="CDD" id="cd05232">
    <property type="entry name" value="UDP_G4E_4_SDR_e"/>
    <property type="match status" value="1"/>
</dbReference>
<dbReference type="Gene3D" id="3.40.50.720">
    <property type="entry name" value="NAD(P)-binding Rossmann-like Domain"/>
    <property type="match status" value="1"/>
</dbReference>
<dbReference type="RefSeq" id="WP_345924380.1">
    <property type="nucleotide sequence ID" value="NZ_JBDIVF010000001.1"/>
</dbReference>
<organism evidence="2 3">
    <name type="scientific">Uliginosibacterium paludis</name>
    <dbReference type="NCBI Taxonomy" id="1615952"/>
    <lineage>
        <taxon>Bacteria</taxon>
        <taxon>Pseudomonadati</taxon>
        <taxon>Pseudomonadota</taxon>
        <taxon>Betaproteobacteria</taxon>
        <taxon>Rhodocyclales</taxon>
        <taxon>Zoogloeaceae</taxon>
        <taxon>Uliginosibacterium</taxon>
    </lineage>
</organism>
<evidence type="ECO:0000313" key="2">
    <source>
        <dbReference type="EMBL" id="MET1489204.1"/>
    </source>
</evidence>
<sequence length="322" mass="34320">MDLNGHRRAMRVLVTGANGFVGSELCRQLAAAGCDCVRAVRKLGAGDVPVGDIGPETDWREALAGVEVVVHLASRVHVMNERHDAADVAFHHINVLGSAALARQAQEAGVKRMVYVSSIKASGEITHGRPMLPDDPPQPEDAYGRSKLAAENVLRELCGASGMELVIVRPPMVVGPGVRGNLPVLMKAIQRGLPLPLACVRNRRSLVSVRNLSALLVACAREPEAAGQTYLAAEPEPVSTPELVRHLAAGLGRPARLLPVPVMLLKMAGRLTGRQDQIARLCSDLELDASRASALPGWMPVESLAEALQDSARAFLAKEQRA</sequence>
<evidence type="ECO:0000259" key="1">
    <source>
        <dbReference type="Pfam" id="PF01370"/>
    </source>
</evidence>
<keyword evidence="3" id="KW-1185">Reference proteome</keyword>
<reference evidence="2 3" key="1">
    <citation type="submission" date="2024-07" db="EMBL/GenBank/DDBJ databases">
        <title>Uliginosibacterium paludis KCTC:42655.</title>
        <authorList>
            <person name="Kim M.K."/>
        </authorList>
    </citation>
    <scope>NUCLEOTIDE SEQUENCE [LARGE SCALE GENOMIC DNA]</scope>
    <source>
        <strain evidence="2 3">KCTC 42655</strain>
    </source>
</reference>
<dbReference type="PANTHER" id="PTHR48079:SF6">
    <property type="entry name" value="NAD(P)-BINDING DOMAIN-CONTAINING PROTEIN-RELATED"/>
    <property type="match status" value="1"/>
</dbReference>
<name>A0ABV2CMS4_9RHOO</name>
<dbReference type="InterPro" id="IPR001509">
    <property type="entry name" value="Epimerase_deHydtase"/>
</dbReference>
<comment type="caution">
    <text evidence="2">The sequence shown here is derived from an EMBL/GenBank/DDBJ whole genome shotgun (WGS) entry which is preliminary data.</text>
</comment>
<dbReference type="Proteomes" id="UP001548590">
    <property type="component" value="Unassembled WGS sequence"/>
</dbReference>
<proteinExistence type="predicted"/>
<gene>
    <name evidence="2" type="ORF">ABVT11_05165</name>
</gene>
<dbReference type="InterPro" id="IPR051783">
    <property type="entry name" value="NAD(P)-dependent_oxidoreduct"/>
</dbReference>
<dbReference type="SUPFAM" id="SSF51735">
    <property type="entry name" value="NAD(P)-binding Rossmann-fold domains"/>
    <property type="match status" value="1"/>
</dbReference>
<feature type="domain" description="NAD-dependent epimerase/dehydratase" evidence="1">
    <location>
        <begin position="12"/>
        <end position="230"/>
    </location>
</feature>
<protein>
    <submittedName>
        <fullName evidence="2">SDR family oxidoreductase</fullName>
    </submittedName>
</protein>
<dbReference type="InterPro" id="IPR036291">
    <property type="entry name" value="NAD(P)-bd_dom_sf"/>
</dbReference>
<dbReference type="PANTHER" id="PTHR48079">
    <property type="entry name" value="PROTEIN YEEZ"/>
    <property type="match status" value="1"/>
</dbReference>
<evidence type="ECO:0000313" key="3">
    <source>
        <dbReference type="Proteomes" id="UP001548590"/>
    </source>
</evidence>